<keyword evidence="5" id="KW-1185">Reference proteome</keyword>
<keyword evidence="3" id="KW-0009">Actin-binding</keyword>
<dbReference type="Gene3D" id="3.30.710.10">
    <property type="entry name" value="Potassium Channel Kv1.1, Chain A"/>
    <property type="match status" value="1"/>
</dbReference>
<dbReference type="Pfam" id="PF07707">
    <property type="entry name" value="BACK"/>
    <property type="match status" value="1"/>
</dbReference>
<dbReference type="Proteomes" id="UP000675881">
    <property type="component" value="Chromosome 1"/>
</dbReference>
<dbReference type="PANTHER" id="PTHR24412">
    <property type="entry name" value="KELCH PROTEIN"/>
    <property type="match status" value="1"/>
</dbReference>
<protein>
    <submittedName>
        <fullName evidence="4">KLHL20</fullName>
    </submittedName>
</protein>
<organism evidence="4 5">
    <name type="scientific">Lepeophtheirus salmonis</name>
    <name type="common">Salmon louse</name>
    <name type="synonym">Caligus salmonis</name>
    <dbReference type="NCBI Taxonomy" id="72036"/>
    <lineage>
        <taxon>Eukaryota</taxon>
        <taxon>Metazoa</taxon>
        <taxon>Ecdysozoa</taxon>
        <taxon>Arthropoda</taxon>
        <taxon>Crustacea</taxon>
        <taxon>Multicrustacea</taxon>
        <taxon>Hexanauplia</taxon>
        <taxon>Copepoda</taxon>
        <taxon>Siphonostomatoida</taxon>
        <taxon>Caligidae</taxon>
        <taxon>Lepeophtheirus</taxon>
    </lineage>
</organism>
<name>A0A7R8CBN9_LEPSM</name>
<dbReference type="AlphaFoldDB" id="A0A7R8CBN9"/>
<dbReference type="OrthoDB" id="45365at2759"/>
<evidence type="ECO:0000313" key="5">
    <source>
        <dbReference type="Proteomes" id="UP000675881"/>
    </source>
</evidence>
<gene>
    <name evidence="4" type="ORF">LSAA_1001</name>
</gene>
<dbReference type="SMART" id="SM00225">
    <property type="entry name" value="BTB"/>
    <property type="match status" value="1"/>
</dbReference>
<dbReference type="InterPro" id="IPR011705">
    <property type="entry name" value="BACK"/>
</dbReference>
<dbReference type="SUPFAM" id="SSF54695">
    <property type="entry name" value="POZ domain"/>
    <property type="match status" value="1"/>
</dbReference>
<dbReference type="PROSITE" id="PS50097">
    <property type="entry name" value="BTB"/>
    <property type="match status" value="1"/>
</dbReference>
<sequence>MSNSLLYSFLRSPSDVPTESSNEVVAVDGPGAEEWKFVDAGHSSCMLSGLLELKRTKSLCDVSLQVGEDEYPAHKCVLSAASPYFKAMFTCNLSESKLDSVALNGMESPIVELLINYAYTSTISITKMNVQSLLSASNLLEMLSVREACCQFLGRHMDETNVLGIQNYAEAHACMDLFNQAKAYALKHFQDLIAGDEFVNMSHVQLTDIISNDDLDVEKEEIVFLWCTQMV</sequence>
<dbReference type="Gene3D" id="1.25.40.420">
    <property type="match status" value="1"/>
</dbReference>
<dbReference type="InterPro" id="IPR011333">
    <property type="entry name" value="SKP1/BTB/POZ_sf"/>
</dbReference>
<dbReference type="InterPro" id="IPR000210">
    <property type="entry name" value="BTB/POZ_dom"/>
</dbReference>
<reference evidence="4" key="1">
    <citation type="submission" date="2021-02" db="EMBL/GenBank/DDBJ databases">
        <authorList>
            <person name="Bekaert M."/>
        </authorList>
    </citation>
    <scope>NUCLEOTIDE SEQUENCE</scope>
    <source>
        <strain evidence="4">IoA-00</strain>
    </source>
</reference>
<evidence type="ECO:0000256" key="2">
    <source>
        <dbReference type="ARBA" id="ARBA00022737"/>
    </source>
</evidence>
<dbReference type="EMBL" id="HG994580">
    <property type="protein sequence ID" value="CAF2755004.1"/>
    <property type="molecule type" value="Genomic_DNA"/>
</dbReference>
<evidence type="ECO:0000313" key="4">
    <source>
        <dbReference type="EMBL" id="CAF2755004.1"/>
    </source>
</evidence>
<evidence type="ECO:0000256" key="3">
    <source>
        <dbReference type="ARBA" id="ARBA00023203"/>
    </source>
</evidence>
<keyword evidence="2" id="KW-0677">Repeat</keyword>
<dbReference type="Pfam" id="PF00651">
    <property type="entry name" value="BTB"/>
    <property type="match status" value="1"/>
</dbReference>
<dbReference type="PANTHER" id="PTHR24412:SF488">
    <property type="entry name" value="KELCH-LIKE PROTEIN 24"/>
    <property type="match status" value="1"/>
</dbReference>
<accession>A0A7R8CBN9</accession>
<proteinExistence type="predicted"/>
<keyword evidence="1" id="KW-0880">Kelch repeat</keyword>
<evidence type="ECO:0000256" key="1">
    <source>
        <dbReference type="ARBA" id="ARBA00022441"/>
    </source>
</evidence>
<dbReference type="SMART" id="SM00875">
    <property type="entry name" value="BACK"/>
    <property type="match status" value="1"/>
</dbReference>